<protein>
    <recommendedName>
        <fullName evidence="3">DUF47 domain-containing protein</fullName>
    </recommendedName>
</protein>
<name>A0ABW4Q3Z2_9MICO</name>
<sequence>MVQLFPRRLERPMYGLFAELAEIQVQAADTHSTVLGSGYRERMRIAPRLHEHSTSAEELVRRIANRLADSLITPYEAELLYSLALTVADSISAMEHSAELLVLFHSGTQPTPLLEAAKGIERCAELTVTASWKLDTVRELGDYYAQVRKVARQGRRLTRQALGELYARGGSGIDLLPQRDVIDAVDTIVELQERAARTADLLRVKDA</sequence>
<dbReference type="PANTHER" id="PTHR37298">
    <property type="entry name" value="UPF0111 PROTEIN YKAA"/>
    <property type="match status" value="1"/>
</dbReference>
<keyword evidence="2" id="KW-1185">Reference proteome</keyword>
<proteinExistence type="predicted"/>
<evidence type="ECO:0000313" key="1">
    <source>
        <dbReference type="EMBL" id="MFD1836650.1"/>
    </source>
</evidence>
<dbReference type="RefSeq" id="WP_137771534.1">
    <property type="nucleotide sequence ID" value="NZ_BAAAIS010000006.1"/>
</dbReference>
<dbReference type="EMBL" id="JBHUFL010000011">
    <property type="protein sequence ID" value="MFD1836650.1"/>
    <property type="molecule type" value="Genomic_DNA"/>
</dbReference>
<dbReference type="InterPro" id="IPR052912">
    <property type="entry name" value="UPF0111_domain"/>
</dbReference>
<evidence type="ECO:0008006" key="3">
    <source>
        <dbReference type="Google" id="ProtNLM"/>
    </source>
</evidence>
<gene>
    <name evidence="1" type="ORF">ACFSDA_16445</name>
</gene>
<dbReference type="Gene3D" id="1.20.58.220">
    <property type="entry name" value="Phosphate transport system protein phou homolog 2, domain 2"/>
    <property type="match status" value="1"/>
</dbReference>
<comment type="caution">
    <text evidence="1">The sequence shown here is derived from an EMBL/GenBank/DDBJ whole genome shotgun (WGS) entry which is preliminary data.</text>
</comment>
<evidence type="ECO:0000313" key="2">
    <source>
        <dbReference type="Proteomes" id="UP001597280"/>
    </source>
</evidence>
<dbReference type="InterPro" id="IPR038078">
    <property type="entry name" value="PhoU-like_sf"/>
</dbReference>
<reference evidence="2" key="1">
    <citation type="journal article" date="2019" name="Int. J. Syst. Evol. Microbiol.">
        <title>The Global Catalogue of Microorganisms (GCM) 10K type strain sequencing project: providing services to taxonomists for standard genome sequencing and annotation.</title>
        <authorList>
            <consortium name="The Broad Institute Genomics Platform"/>
            <consortium name="The Broad Institute Genome Sequencing Center for Infectious Disease"/>
            <person name="Wu L."/>
            <person name="Ma J."/>
        </authorList>
    </citation>
    <scope>NUCLEOTIDE SEQUENCE [LARGE SCALE GENOMIC DNA]</scope>
    <source>
        <strain evidence="2">JCM 11650</strain>
    </source>
</reference>
<accession>A0ABW4Q3Z2</accession>
<dbReference type="PANTHER" id="PTHR37298:SF1">
    <property type="entry name" value="UPF0111 PROTEIN YKAA"/>
    <property type="match status" value="1"/>
</dbReference>
<dbReference type="Proteomes" id="UP001597280">
    <property type="component" value="Unassembled WGS sequence"/>
</dbReference>
<organism evidence="1 2">
    <name type="scientific">Brachybacterium rhamnosum</name>
    <dbReference type="NCBI Taxonomy" id="173361"/>
    <lineage>
        <taxon>Bacteria</taxon>
        <taxon>Bacillati</taxon>
        <taxon>Actinomycetota</taxon>
        <taxon>Actinomycetes</taxon>
        <taxon>Micrococcales</taxon>
        <taxon>Dermabacteraceae</taxon>
        <taxon>Brachybacterium</taxon>
    </lineage>
</organism>